<dbReference type="InterPro" id="IPR029064">
    <property type="entry name" value="Ribosomal_eL30-like_sf"/>
</dbReference>
<dbReference type="OrthoDB" id="9794400at2"/>
<evidence type="ECO:0000256" key="2">
    <source>
        <dbReference type="ARBA" id="ARBA00022603"/>
    </source>
</evidence>
<dbReference type="Gene3D" id="3.40.1280.10">
    <property type="match status" value="1"/>
</dbReference>
<dbReference type="AlphaFoldDB" id="A0A518D4J1"/>
<gene>
    <name evidence="5" type="primary">rlmB</name>
    <name evidence="5" type="ORF">Pla163_35370</name>
</gene>
<evidence type="ECO:0000256" key="1">
    <source>
        <dbReference type="ARBA" id="ARBA00007228"/>
    </source>
</evidence>
<dbReference type="InterPro" id="IPR053888">
    <property type="entry name" value="MRM3-like_sub_bind"/>
</dbReference>
<dbReference type="GO" id="GO:0003723">
    <property type="term" value="F:RNA binding"/>
    <property type="evidence" value="ECO:0007669"/>
    <property type="project" value="InterPro"/>
</dbReference>
<dbReference type="InterPro" id="IPR001537">
    <property type="entry name" value="SpoU_MeTrfase"/>
</dbReference>
<dbReference type="SMART" id="SM00967">
    <property type="entry name" value="SpoU_sub_bind"/>
    <property type="match status" value="1"/>
</dbReference>
<name>A0A518D4J1_9BACT</name>
<organism evidence="5 6">
    <name type="scientific">Rohdeia mirabilis</name>
    <dbReference type="NCBI Taxonomy" id="2528008"/>
    <lineage>
        <taxon>Bacteria</taxon>
        <taxon>Pseudomonadati</taxon>
        <taxon>Planctomycetota</taxon>
        <taxon>Planctomycetia</taxon>
        <taxon>Planctomycetia incertae sedis</taxon>
        <taxon>Rohdeia</taxon>
    </lineage>
</organism>
<evidence type="ECO:0000313" key="5">
    <source>
        <dbReference type="EMBL" id="QDU86386.1"/>
    </source>
</evidence>
<evidence type="ECO:0000313" key="6">
    <source>
        <dbReference type="Proteomes" id="UP000319342"/>
    </source>
</evidence>
<dbReference type="InterPro" id="IPR051259">
    <property type="entry name" value="rRNA_Methyltransferase"/>
</dbReference>
<dbReference type="CDD" id="cd18095">
    <property type="entry name" value="SpoU-like_rRNA-MTase"/>
    <property type="match status" value="1"/>
</dbReference>
<dbReference type="Pfam" id="PF00588">
    <property type="entry name" value="SpoU_methylase"/>
    <property type="match status" value="1"/>
</dbReference>
<dbReference type="GO" id="GO:0006396">
    <property type="term" value="P:RNA processing"/>
    <property type="evidence" value="ECO:0007669"/>
    <property type="project" value="InterPro"/>
</dbReference>
<dbReference type="SUPFAM" id="SSF75217">
    <property type="entry name" value="alpha/beta knot"/>
    <property type="match status" value="1"/>
</dbReference>
<evidence type="ECO:0000256" key="3">
    <source>
        <dbReference type="ARBA" id="ARBA00022679"/>
    </source>
</evidence>
<feature type="domain" description="RNA 2-O ribose methyltransferase substrate binding" evidence="4">
    <location>
        <begin position="30"/>
        <end position="98"/>
    </location>
</feature>
<dbReference type="GO" id="GO:0032259">
    <property type="term" value="P:methylation"/>
    <property type="evidence" value="ECO:0007669"/>
    <property type="project" value="UniProtKB-KW"/>
</dbReference>
<accession>A0A518D4J1</accession>
<sequence>MPLDPIRSRSNPIVKLAREVRARRRDDLVLLEGERLVTEALGLGLAVEALVLREDLEAPAGLAEHPALRLASAEVLDAMSALDHGPGVLALVAAPPLLALESYAPPAGDSLLLCVSGVADPGNLGALARSAEAAGARAIAVAPGGAQPFGDKALRGSMGALLRLPVHTLDGVQSLARSGVRSVVAATRGGRDFRSYDWRGAVALWVTGETGRAQVEPPADAELVTIPMAGATESLNAACAATLLLFESTRRRTWGTT</sequence>
<keyword evidence="6" id="KW-1185">Reference proteome</keyword>
<dbReference type="InterPro" id="IPR029026">
    <property type="entry name" value="tRNA_m1G_MTases_N"/>
</dbReference>
<comment type="similarity">
    <text evidence="1">Belongs to the class IV-like SAM-binding methyltransferase superfamily. RNA methyltransferase TrmH family.</text>
</comment>
<dbReference type="EMBL" id="CP036290">
    <property type="protein sequence ID" value="QDU86386.1"/>
    <property type="molecule type" value="Genomic_DNA"/>
</dbReference>
<dbReference type="Proteomes" id="UP000319342">
    <property type="component" value="Chromosome"/>
</dbReference>
<dbReference type="InterPro" id="IPR029028">
    <property type="entry name" value="Alpha/beta_knot_MTases"/>
</dbReference>
<dbReference type="PANTHER" id="PTHR43191:SF2">
    <property type="entry name" value="RRNA METHYLTRANSFERASE 3, MITOCHONDRIAL"/>
    <property type="match status" value="1"/>
</dbReference>
<dbReference type="SUPFAM" id="SSF55315">
    <property type="entry name" value="L30e-like"/>
    <property type="match status" value="1"/>
</dbReference>
<dbReference type="Pfam" id="PF22435">
    <property type="entry name" value="MRM3-like_sub_bind"/>
    <property type="match status" value="1"/>
</dbReference>
<protein>
    <submittedName>
        <fullName evidence="5">23S rRNA (Guanosine-2'-O-)-methyltransferase RlmB</fullName>
        <ecNumber evidence="5">2.1.1.185</ecNumber>
    </submittedName>
</protein>
<dbReference type="Gene3D" id="3.30.1330.30">
    <property type="match status" value="1"/>
</dbReference>
<dbReference type="PANTHER" id="PTHR43191">
    <property type="entry name" value="RRNA METHYLTRANSFERASE 3"/>
    <property type="match status" value="1"/>
</dbReference>
<keyword evidence="2 5" id="KW-0489">Methyltransferase</keyword>
<dbReference type="GO" id="GO:0008173">
    <property type="term" value="F:RNA methyltransferase activity"/>
    <property type="evidence" value="ECO:0007669"/>
    <property type="project" value="InterPro"/>
</dbReference>
<evidence type="ECO:0000259" key="4">
    <source>
        <dbReference type="SMART" id="SM00967"/>
    </source>
</evidence>
<proteinExistence type="inferred from homology"/>
<reference evidence="5 6" key="1">
    <citation type="submission" date="2019-02" db="EMBL/GenBank/DDBJ databases">
        <title>Deep-cultivation of Planctomycetes and their phenomic and genomic characterization uncovers novel biology.</title>
        <authorList>
            <person name="Wiegand S."/>
            <person name="Jogler M."/>
            <person name="Boedeker C."/>
            <person name="Pinto D."/>
            <person name="Vollmers J."/>
            <person name="Rivas-Marin E."/>
            <person name="Kohn T."/>
            <person name="Peeters S.H."/>
            <person name="Heuer A."/>
            <person name="Rast P."/>
            <person name="Oberbeckmann S."/>
            <person name="Bunk B."/>
            <person name="Jeske O."/>
            <person name="Meyerdierks A."/>
            <person name="Storesund J.E."/>
            <person name="Kallscheuer N."/>
            <person name="Luecker S."/>
            <person name="Lage O.M."/>
            <person name="Pohl T."/>
            <person name="Merkel B.J."/>
            <person name="Hornburger P."/>
            <person name="Mueller R.-W."/>
            <person name="Bruemmer F."/>
            <person name="Labrenz M."/>
            <person name="Spormann A.M."/>
            <person name="Op den Camp H."/>
            <person name="Overmann J."/>
            <person name="Amann R."/>
            <person name="Jetten M.S.M."/>
            <person name="Mascher T."/>
            <person name="Medema M.H."/>
            <person name="Devos D.P."/>
            <person name="Kaster A.-K."/>
            <person name="Ovreas L."/>
            <person name="Rohde M."/>
            <person name="Galperin M.Y."/>
            <person name="Jogler C."/>
        </authorList>
    </citation>
    <scope>NUCLEOTIDE SEQUENCE [LARGE SCALE GENOMIC DNA]</scope>
    <source>
        <strain evidence="5 6">Pla163</strain>
    </source>
</reference>
<dbReference type="GO" id="GO:0005737">
    <property type="term" value="C:cytoplasm"/>
    <property type="evidence" value="ECO:0007669"/>
    <property type="project" value="UniProtKB-ARBA"/>
</dbReference>
<dbReference type="RefSeq" id="WP_145191512.1">
    <property type="nucleotide sequence ID" value="NZ_CP036290.1"/>
</dbReference>
<keyword evidence="3 5" id="KW-0808">Transferase</keyword>
<dbReference type="InterPro" id="IPR013123">
    <property type="entry name" value="SpoU_subst-bd"/>
</dbReference>
<dbReference type="EC" id="2.1.1.185" evidence="5"/>